<keyword evidence="3" id="KW-0560">Oxidoreductase</keyword>
<accession>W4LR90</accession>
<dbReference type="SUPFAM" id="SSF51679">
    <property type="entry name" value="Bacterial luciferase-like"/>
    <property type="match status" value="1"/>
</dbReference>
<feature type="domain" description="Luciferase-like" evidence="5">
    <location>
        <begin position="1"/>
        <end position="321"/>
    </location>
</feature>
<dbReference type="EMBL" id="AZHW01000323">
    <property type="protein sequence ID" value="ETX00584.1"/>
    <property type="molecule type" value="Genomic_DNA"/>
</dbReference>
<reference evidence="6 7" key="1">
    <citation type="journal article" date="2014" name="Nature">
        <title>An environmental bacterial taxon with a large and distinct metabolic repertoire.</title>
        <authorList>
            <person name="Wilson M.C."/>
            <person name="Mori T."/>
            <person name="Ruckert C."/>
            <person name="Uria A.R."/>
            <person name="Helf M.J."/>
            <person name="Takada K."/>
            <person name="Gernert C."/>
            <person name="Steffens U.A."/>
            <person name="Heycke N."/>
            <person name="Schmitt S."/>
            <person name="Rinke C."/>
            <person name="Helfrich E.J."/>
            <person name="Brachmann A.O."/>
            <person name="Gurgui C."/>
            <person name="Wakimoto T."/>
            <person name="Kracht M."/>
            <person name="Crusemann M."/>
            <person name="Hentschel U."/>
            <person name="Abe I."/>
            <person name="Matsunaga S."/>
            <person name="Kalinowski J."/>
            <person name="Takeyama H."/>
            <person name="Piel J."/>
        </authorList>
    </citation>
    <scope>NUCLEOTIDE SEQUENCE [LARGE SCALE GENOMIC DNA]</scope>
    <source>
        <strain evidence="7">TSY1</strain>
    </source>
</reference>
<evidence type="ECO:0000256" key="3">
    <source>
        <dbReference type="ARBA" id="ARBA00023002"/>
    </source>
</evidence>
<sequence>MQFGLFMMPLHPPYRSFADCYDRDIDQLVLADRLGFCEAWLGEHLTERWENAPAPDLLIAKALALTDHIRLGTGVTLLALHHPVYLAHRLAMLDHMARGRFQWGIGGGGIPTDLAIFGIDASQPSDVRARSAEVLDVVLKLWASEGKFSYHGRFFDIDAPEMDNVKERGYYMKPYQQPHPPIAVAASTPTSASIRMAGERGWIPMTSSLLSRPYLQGHWELIAEGAASAGRAADRSQWRIARDVFVAPTPSLARERARAVLGRNYVQHQLPNRAGSIQINSTKIDPGMPDEAVDVDYLMENVWIVGDPQECADQIRQLYEACGGFGTLLSITADSDDASWDHESLRLLMEEVGPRVADLT</sequence>
<dbReference type="Gene3D" id="3.20.20.30">
    <property type="entry name" value="Luciferase-like domain"/>
    <property type="match status" value="1"/>
</dbReference>
<comment type="caution">
    <text evidence="6">The sequence shown here is derived from an EMBL/GenBank/DDBJ whole genome shotgun (WGS) entry which is preliminary data.</text>
</comment>
<dbReference type="GO" id="GO:0004497">
    <property type="term" value="F:monooxygenase activity"/>
    <property type="evidence" value="ECO:0007669"/>
    <property type="project" value="UniProtKB-KW"/>
</dbReference>
<proteinExistence type="inferred from homology"/>
<keyword evidence="4" id="KW-0503">Monooxygenase</keyword>
<dbReference type="InterPro" id="IPR050766">
    <property type="entry name" value="Bact_Lucif_Oxidored"/>
</dbReference>
<evidence type="ECO:0000256" key="4">
    <source>
        <dbReference type="ARBA" id="ARBA00023033"/>
    </source>
</evidence>
<name>W4LR90_ENTF1</name>
<dbReference type="Pfam" id="PF00296">
    <property type="entry name" value="Bac_luciferase"/>
    <property type="match status" value="1"/>
</dbReference>
<dbReference type="InterPro" id="IPR011251">
    <property type="entry name" value="Luciferase-like_dom"/>
</dbReference>
<dbReference type="PANTHER" id="PTHR30137">
    <property type="entry name" value="LUCIFERASE-LIKE MONOOXYGENASE"/>
    <property type="match status" value="1"/>
</dbReference>
<evidence type="ECO:0000313" key="7">
    <source>
        <dbReference type="Proteomes" id="UP000019141"/>
    </source>
</evidence>
<evidence type="ECO:0000313" key="6">
    <source>
        <dbReference type="EMBL" id="ETX00584.1"/>
    </source>
</evidence>
<comment type="similarity">
    <text evidence="1">Belongs to the bacterial luciferase oxidoreductase family.</text>
</comment>
<dbReference type="GO" id="GO:0016705">
    <property type="term" value="F:oxidoreductase activity, acting on paired donors, with incorporation or reduction of molecular oxygen"/>
    <property type="evidence" value="ECO:0007669"/>
    <property type="project" value="InterPro"/>
</dbReference>
<keyword evidence="2" id="KW-0285">Flavoprotein</keyword>
<evidence type="ECO:0000256" key="1">
    <source>
        <dbReference type="ARBA" id="ARBA00010426"/>
    </source>
</evidence>
<organism evidence="6 7">
    <name type="scientific">Entotheonella factor</name>
    <dbReference type="NCBI Taxonomy" id="1429438"/>
    <lineage>
        <taxon>Bacteria</taxon>
        <taxon>Pseudomonadati</taxon>
        <taxon>Nitrospinota/Tectimicrobiota group</taxon>
        <taxon>Candidatus Tectimicrobiota</taxon>
        <taxon>Candidatus Entotheonellia</taxon>
        <taxon>Candidatus Entotheonellales</taxon>
        <taxon>Candidatus Entotheonellaceae</taxon>
        <taxon>Candidatus Entotheonella</taxon>
    </lineage>
</organism>
<dbReference type="HOGENOM" id="CLU_027853_3_3_7"/>
<gene>
    <name evidence="6" type="ORF">ETSY1_10690</name>
</gene>
<dbReference type="Proteomes" id="UP000019141">
    <property type="component" value="Unassembled WGS sequence"/>
</dbReference>
<protein>
    <recommendedName>
        <fullName evidence="5">Luciferase-like domain-containing protein</fullName>
    </recommendedName>
</protein>
<dbReference type="InterPro" id="IPR036661">
    <property type="entry name" value="Luciferase-like_sf"/>
</dbReference>
<evidence type="ECO:0000259" key="5">
    <source>
        <dbReference type="Pfam" id="PF00296"/>
    </source>
</evidence>
<keyword evidence="7" id="KW-1185">Reference proteome</keyword>
<evidence type="ECO:0000256" key="2">
    <source>
        <dbReference type="ARBA" id="ARBA00022630"/>
    </source>
</evidence>
<dbReference type="GO" id="GO:0005829">
    <property type="term" value="C:cytosol"/>
    <property type="evidence" value="ECO:0007669"/>
    <property type="project" value="TreeGrafter"/>
</dbReference>
<dbReference type="PANTHER" id="PTHR30137:SF16">
    <property type="entry name" value="BLL0895 PROTEIN"/>
    <property type="match status" value="1"/>
</dbReference>
<dbReference type="AlphaFoldDB" id="W4LR90"/>